<keyword evidence="9" id="KW-1185">Reference proteome</keyword>
<dbReference type="GO" id="GO:0042158">
    <property type="term" value="P:lipoprotein biosynthetic process"/>
    <property type="evidence" value="ECO:0007669"/>
    <property type="project" value="UniProtKB-UniRule"/>
</dbReference>
<keyword evidence="6 7" id="KW-0472">Membrane</keyword>
<dbReference type="NCBIfam" id="TIGR00544">
    <property type="entry name" value="lgt"/>
    <property type="match status" value="1"/>
</dbReference>
<evidence type="ECO:0000256" key="6">
    <source>
        <dbReference type="ARBA" id="ARBA00023136"/>
    </source>
</evidence>
<dbReference type="GO" id="GO:0008961">
    <property type="term" value="F:phosphatidylglycerol-prolipoprotein diacylglyceryl transferase activity"/>
    <property type="evidence" value="ECO:0007669"/>
    <property type="project" value="UniProtKB-UniRule"/>
</dbReference>
<protein>
    <recommendedName>
        <fullName evidence="7">Phosphatidylglycerol--prolipoprotein diacylglyceryl transferase</fullName>
        <ecNumber evidence="7">2.5.1.145</ecNumber>
    </recommendedName>
</protein>
<accession>A0A1M6TNG1</accession>
<evidence type="ECO:0000256" key="5">
    <source>
        <dbReference type="ARBA" id="ARBA00022989"/>
    </source>
</evidence>
<keyword evidence="3 7" id="KW-0808">Transferase</keyword>
<dbReference type="UniPathway" id="UPA00664"/>
<evidence type="ECO:0000313" key="9">
    <source>
        <dbReference type="Proteomes" id="UP000184275"/>
    </source>
</evidence>
<proteinExistence type="inferred from homology"/>
<dbReference type="Pfam" id="PF01790">
    <property type="entry name" value="LGT"/>
    <property type="match status" value="1"/>
</dbReference>
<feature type="transmembrane region" description="Helical" evidence="7">
    <location>
        <begin position="251"/>
        <end position="274"/>
    </location>
</feature>
<dbReference type="HAMAP" id="MF_01147">
    <property type="entry name" value="Lgt"/>
    <property type="match status" value="1"/>
</dbReference>
<comment type="subcellular location">
    <subcellularLocation>
        <location evidence="7">Cell membrane</location>
        <topology evidence="7">Multi-pass membrane protein</topology>
    </subcellularLocation>
</comment>
<gene>
    <name evidence="7" type="primary">lgt</name>
    <name evidence="8" type="ORF">SAMN05720469_11071</name>
</gene>
<keyword evidence="8" id="KW-0449">Lipoprotein</keyword>
<dbReference type="EC" id="2.5.1.145" evidence="7"/>
<dbReference type="GO" id="GO:0005886">
    <property type="term" value="C:plasma membrane"/>
    <property type="evidence" value="ECO:0007669"/>
    <property type="project" value="UniProtKB-SubCell"/>
</dbReference>
<dbReference type="PROSITE" id="PS01311">
    <property type="entry name" value="LGT"/>
    <property type="match status" value="1"/>
</dbReference>
<dbReference type="PANTHER" id="PTHR30589:SF0">
    <property type="entry name" value="PHOSPHATIDYLGLYCEROL--PROLIPOPROTEIN DIACYLGLYCERYL TRANSFERASE"/>
    <property type="match status" value="1"/>
</dbReference>
<evidence type="ECO:0000313" key="8">
    <source>
        <dbReference type="EMBL" id="SHK58426.1"/>
    </source>
</evidence>
<reference evidence="9" key="1">
    <citation type="submission" date="2016-11" db="EMBL/GenBank/DDBJ databases">
        <authorList>
            <person name="Varghese N."/>
            <person name="Submissions S."/>
        </authorList>
    </citation>
    <scope>NUCLEOTIDE SEQUENCE [LARGE SCALE GENOMIC DNA]</scope>
    <source>
        <strain evidence="9">UWOS</strain>
    </source>
</reference>
<keyword evidence="4 7" id="KW-0812">Transmembrane</keyword>
<feature type="transmembrane region" description="Helical" evidence="7">
    <location>
        <begin position="194"/>
        <end position="211"/>
    </location>
</feature>
<comment type="similarity">
    <text evidence="1 7">Belongs to the Lgt family.</text>
</comment>
<dbReference type="InterPro" id="IPR001640">
    <property type="entry name" value="Lgt"/>
</dbReference>
<feature type="transmembrane region" description="Helical" evidence="7">
    <location>
        <begin position="64"/>
        <end position="85"/>
    </location>
</feature>
<dbReference type="Proteomes" id="UP000184275">
    <property type="component" value="Unassembled WGS sequence"/>
</dbReference>
<dbReference type="EMBL" id="FRAW01000010">
    <property type="protein sequence ID" value="SHK58426.1"/>
    <property type="molecule type" value="Genomic_DNA"/>
</dbReference>
<feature type="transmembrane region" description="Helical" evidence="7">
    <location>
        <begin position="26"/>
        <end position="44"/>
    </location>
</feature>
<evidence type="ECO:0000256" key="4">
    <source>
        <dbReference type="ARBA" id="ARBA00022692"/>
    </source>
</evidence>
<comment type="catalytic activity">
    <reaction evidence="7">
        <text>L-cysteinyl-[prolipoprotein] + a 1,2-diacyl-sn-glycero-3-phospho-(1'-sn-glycerol) = an S-1,2-diacyl-sn-glyceryl-L-cysteinyl-[prolipoprotein] + sn-glycerol 1-phosphate + H(+)</text>
        <dbReference type="Rhea" id="RHEA:56712"/>
        <dbReference type="Rhea" id="RHEA-COMP:14679"/>
        <dbReference type="Rhea" id="RHEA-COMP:14680"/>
        <dbReference type="ChEBI" id="CHEBI:15378"/>
        <dbReference type="ChEBI" id="CHEBI:29950"/>
        <dbReference type="ChEBI" id="CHEBI:57685"/>
        <dbReference type="ChEBI" id="CHEBI:64716"/>
        <dbReference type="ChEBI" id="CHEBI:140658"/>
        <dbReference type="EC" id="2.5.1.145"/>
    </reaction>
</comment>
<evidence type="ECO:0000256" key="3">
    <source>
        <dbReference type="ARBA" id="ARBA00022679"/>
    </source>
</evidence>
<feature type="transmembrane region" description="Helical" evidence="7">
    <location>
        <begin position="223"/>
        <end position="239"/>
    </location>
</feature>
<organism evidence="8 9">
    <name type="scientific">Fibrobacter intestinalis</name>
    <dbReference type="NCBI Taxonomy" id="28122"/>
    <lineage>
        <taxon>Bacteria</taxon>
        <taxon>Pseudomonadati</taxon>
        <taxon>Fibrobacterota</taxon>
        <taxon>Fibrobacteria</taxon>
        <taxon>Fibrobacterales</taxon>
        <taxon>Fibrobacteraceae</taxon>
        <taxon>Fibrobacter</taxon>
    </lineage>
</organism>
<evidence type="ECO:0000256" key="2">
    <source>
        <dbReference type="ARBA" id="ARBA00022475"/>
    </source>
</evidence>
<evidence type="ECO:0000256" key="7">
    <source>
        <dbReference type="HAMAP-Rule" id="MF_01147"/>
    </source>
</evidence>
<dbReference type="RefSeq" id="WP_073303701.1">
    <property type="nucleotide sequence ID" value="NZ_FRAW01000010.1"/>
</dbReference>
<sequence>MPDFTWWNLIPTHFDGIALQLGSFPVHWYGLMYLFAFATCYMVIWKTNQKHGIGIRKEQLDSFVTWVIAGILIGARLGYVFFYNPSHYLTSPLEIISPFRYDSDLGFTFVGISGMSYHGGLIGAIVFGIIGMRKNKLPVWETLNLGFLAAPLGYSWGRWGNFVNGELFGEVTTSPIGMLFPMAHDLQLRHPSQLYEMLFEGVILFGILFWLSHYKTFKKQMLPLYLMGYGTFRFFIEFFRHPDNFLGRNDLIGMSRGQTLCVLMIVAGIVLFIWEHRREIKMQRSQKSQEISKPAPVK</sequence>
<keyword evidence="2 7" id="KW-1003">Cell membrane</keyword>
<evidence type="ECO:0000256" key="1">
    <source>
        <dbReference type="ARBA" id="ARBA00007150"/>
    </source>
</evidence>
<name>A0A1M6TNG1_9BACT</name>
<dbReference type="AlphaFoldDB" id="A0A1M6TNG1"/>
<keyword evidence="5 7" id="KW-1133">Transmembrane helix</keyword>
<comment type="function">
    <text evidence="7">Catalyzes the transfer of the diacylglyceryl group from phosphatidylglycerol to the sulfhydryl group of the N-terminal cysteine of a prolipoprotein, the first step in the formation of mature lipoproteins.</text>
</comment>
<feature type="transmembrane region" description="Helical" evidence="7">
    <location>
        <begin position="105"/>
        <end position="130"/>
    </location>
</feature>
<feature type="binding site" evidence="7">
    <location>
        <position position="158"/>
    </location>
    <ligand>
        <name>a 1,2-diacyl-sn-glycero-3-phospho-(1'-sn-glycerol)</name>
        <dbReference type="ChEBI" id="CHEBI:64716"/>
    </ligand>
</feature>
<feature type="transmembrane region" description="Helical" evidence="7">
    <location>
        <begin position="137"/>
        <end position="157"/>
    </location>
</feature>
<dbReference type="PANTHER" id="PTHR30589">
    <property type="entry name" value="PROLIPOPROTEIN DIACYLGLYCERYL TRANSFERASE"/>
    <property type="match status" value="1"/>
</dbReference>
<comment type="pathway">
    <text evidence="7">Protein modification; lipoprotein biosynthesis (diacylglyceryl transfer).</text>
</comment>